<evidence type="ECO:0000313" key="2">
    <source>
        <dbReference type="Proteomes" id="UP000184749"/>
    </source>
</evidence>
<sequence length="106" mass="12200">MPHKCPISSVICLHLSDDQGADARERRRQLIDRLVRELMEMARFFVSHQNRQPPVPVLRLIAVVEAMTSSIADADDATFSAIVEEIALLLRTLERYRQEMARFTVH</sequence>
<organism evidence="1 2">
    <name type="scientific">Rhizobium gallicum</name>
    <dbReference type="NCBI Taxonomy" id="56730"/>
    <lineage>
        <taxon>Bacteria</taxon>
        <taxon>Pseudomonadati</taxon>
        <taxon>Pseudomonadota</taxon>
        <taxon>Alphaproteobacteria</taxon>
        <taxon>Hyphomicrobiales</taxon>
        <taxon>Rhizobiaceae</taxon>
        <taxon>Rhizobium/Agrobacterium group</taxon>
        <taxon>Rhizobium</taxon>
    </lineage>
</organism>
<geneLocation type="plasmid" evidence="2">
    <name>prgalie4872c</name>
</geneLocation>
<protein>
    <submittedName>
        <fullName evidence="1">Uncharacterized protein</fullName>
    </submittedName>
</protein>
<dbReference type="EMBL" id="CP017104">
    <property type="protein sequence ID" value="APO70454.1"/>
    <property type="molecule type" value="Genomic_DNA"/>
</dbReference>
<keyword evidence="1" id="KW-0614">Plasmid</keyword>
<dbReference type="AlphaFoldDB" id="A0A1L5NRF0"/>
<dbReference type="Proteomes" id="UP000184749">
    <property type="component" value="Plasmid pRgalIE4872c"/>
</dbReference>
<name>A0A1L5NRF0_9HYPH</name>
<proteinExistence type="predicted"/>
<reference evidence="1 2" key="1">
    <citation type="submission" date="2016-09" db="EMBL/GenBank/DDBJ databases">
        <title>The complete genome sequences of Rhizobium gallicum, symbiovars gallicum and phaseoli, symbionts associated to common bean (Phaseolus vulgaris).</title>
        <authorList>
            <person name="Bustos P."/>
            <person name="Santamaria R.I."/>
            <person name="Perez-Carrascal O.M."/>
            <person name="Juarez S."/>
            <person name="Lozano L."/>
            <person name="Martinez-Flores I."/>
            <person name="Martinez-Romero E."/>
            <person name="Cevallos M."/>
            <person name="Romero D."/>
            <person name="Davila G."/>
            <person name="Gonzalez V."/>
        </authorList>
    </citation>
    <scope>NUCLEOTIDE SEQUENCE [LARGE SCALE GENOMIC DNA]</scope>
    <source>
        <strain evidence="1 2">IE4872</strain>
        <plasmid evidence="2">prgalie4872c</plasmid>
    </source>
</reference>
<gene>
    <name evidence="1" type="ORF">IE4872_PC00440</name>
</gene>
<evidence type="ECO:0000313" key="1">
    <source>
        <dbReference type="EMBL" id="APO70454.1"/>
    </source>
</evidence>
<accession>A0A1L5NRF0</accession>